<dbReference type="GO" id="GO:0016020">
    <property type="term" value="C:membrane"/>
    <property type="evidence" value="ECO:0007669"/>
    <property type="project" value="TreeGrafter"/>
</dbReference>
<comment type="caution">
    <text evidence="2">The sequence shown here is derived from an EMBL/GenBank/DDBJ whole genome shotgun (WGS) entry which is preliminary data.</text>
</comment>
<proteinExistence type="predicted"/>
<organism evidence="2 3">
    <name type="scientific">Xylaria arbuscula</name>
    <dbReference type="NCBI Taxonomy" id="114810"/>
    <lineage>
        <taxon>Eukaryota</taxon>
        <taxon>Fungi</taxon>
        <taxon>Dikarya</taxon>
        <taxon>Ascomycota</taxon>
        <taxon>Pezizomycotina</taxon>
        <taxon>Sordariomycetes</taxon>
        <taxon>Xylariomycetidae</taxon>
        <taxon>Xylariales</taxon>
        <taxon>Xylariaceae</taxon>
        <taxon>Xylaria</taxon>
    </lineage>
</organism>
<dbReference type="VEuPathDB" id="FungiDB:F4678DRAFT_270051"/>
<dbReference type="PANTHER" id="PTHR43272:SF11">
    <property type="entry name" value="AMP-DEPENDENT SYNTHETASE_LIGASE DOMAIN-CONTAINING PROTEIN"/>
    <property type="match status" value="1"/>
</dbReference>
<evidence type="ECO:0000259" key="1">
    <source>
        <dbReference type="Pfam" id="PF00501"/>
    </source>
</evidence>
<name>A0A9W8N9E0_9PEZI</name>
<sequence length="579" mass="61592">MRKRLAAAVTMSFGGFLAQLDEGLSSLVGQWNVYSTAIVTLLAVLVTYSITSRVEPEIHPMLLARQGHGSPVRQEGESPIYRSNAAPHSMPLNSGLNVKEAGASKWSQGRDGDLRDVWRKAISGPSEGEGAKGKGRILTVLGREKVIEHKLDDVTRQINLVGQYISSQGGKKVAIYLPNSVELIATLFACSFYNITAILLPYDQSDAAIISMLQQSGADTVVTCPGTFPFDSVVKSYPALRQLIWVVDEGSNHLDWNEVPKGMGGKVNVSTWQDILNEPPQTAGTELPSADNQAAAPDVVMFWVSKNDSVEEMVRFTQGNLVAAISAQLVAIPTKERFSPADLFLPAAPLSSSYALILTLVALYSNASVAFNSVAGASPDLALATQGISPTIIVTTPETLSKTHAETKGKVASALASLSHWVQTRSLVQNGVMPVASFLASYNDSLYPRLGTEPGKLRLLYVAHPANGNNSPLLSELTLSDLRIFTGARVIYALAAAQCAGAVAQTQFHDYRVSGNGKGSHFGPPVSSTEILLRDTGSYKITDDSYTGAVVVRGPAIVGGEATPGLVATIRDDNTISVV</sequence>
<dbReference type="Gene3D" id="3.40.50.12780">
    <property type="entry name" value="N-terminal domain of ligase-like"/>
    <property type="match status" value="1"/>
</dbReference>
<dbReference type="Proteomes" id="UP001148614">
    <property type="component" value="Unassembled WGS sequence"/>
</dbReference>
<dbReference type="SUPFAM" id="SSF56801">
    <property type="entry name" value="Acetyl-CoA synthetase-like"/>
    <property type="match status" value="1"/>
</dbReference>
<keyword evidence="3" id="KW-1185">Reference proteome</keyword>
<dbReference type="InterPro" id="IPR042099">
    <property type="entry name" value="ANL_N_sf"/>
</dbReference>
<dbReference type="AlphaFoldDB" id="A0A9W8N9E0"/>
<dbReference type="EMBL" id="JANPWZ010001589">
    <property type="protein sequence ID" value="KAJ3564660.1"/>
    <property type="molecule type" value="Genomic_DNA"/>
</dbReference>
<accession>A0A9W8N9E0</accession>
<protein>
    <recommendedName>
        <fullName evidence="1">AMP-dependent synthetase/ligase domain-containing protein</fullName>
    </recommendedName>
</protein>
<feature type="domain" description="AMP-dependent synthetase/ligase" evidence="1">
    <location>
        <begin position="160"/>
        <end position="559"/>
    </location>
</feature>
<reference evidence="2" key="1">
    <citation type="submission" date="2022-07" db="EMBL/GenBank/DDBJ databases">
        <title>Genome Sequence of Xylaria arbuscula.</title>
        <authorList>
            <person name="Buettner E."/>
        </authorList>
    </citation>
    <scope>NUCLEOTIDE SEQUENCE</scope>
    <source>
        <strain evidence="2">VT107</strain>
    </source>
</reference>
<gene>
    <name evidence="2" type="ORF">NPX13_g7765</name>
</gene>
<evidence type="ECO:0000313" key="2">
    <source>
        <dbReference type="EMBL" id="KAJ3564660.1"/>
    </source>
</evidence>
<dbReference type="GO" id="GO:0004467">
    <property type="term" value="F:long-chain fatty acid-CoA ligase activity"/>
    <property type="evidence" value="ECO:0007669"/>
    <property type="project" value="TreeGrafter"/>
</dbReference>
<dbReference type="PANTHER" id="PTHR43272">
    <property type="entry name" value="LONG-CHAIN-FATTY-ACID--COA LIGASE"/>
    <property type="match status" value="1"/>
</dbReference>
<dbReference type="GO" id="GO:0005783">
    <property type="term" value="C:endoplasmic reticulum"/>
    <property type="evidence" value="ECO:0007669"/>
    <property type="project" value="TreeGrafter"/>
</dbReference>
<dbReference type="InterPro" id="IPR000873">
    <property type="entry name" value="AMP-dep_synth/lig_dom"/>
</dbReference>
<evidence type="ECO:0000313" key="3">
    <source>
        <dbReference type="Proteomes" id="UP001148614"/>
    </source>
</evidence>
<dbReference type="Pfam" id="PF00501">
    <property type="entry name" value="AMP-binding"/>
    <property type="match status" value="1"/>
</dbReference>